<dbReference type="Proteomes" id="UP000734854">
    <property type="component" value="Unassembled WGS sequence"/>
</dbReference>
<dbReference type="FunFam" id="1.10.10.60:FF:000016">
    <property type="entry name" value="Transcriptional activator Myb isoform A"/>
    <property type="match status" value="1"/>
</dbReference>
<dbReference type="Pfam" id="PF13921">
    <property type="entry name" value="Myb_DNA-bind_6"/>
    <property type="match status" value="1"/>
</dbReference>
<dbReference type="GO" id="GO:0005634">
    <property type="term" value="C:nucleus"/>
    <property type="evidence" value="ECO:0007669"/>
    <property type="project" value="UniProtKB-SubCell"/>
</dbReference>
<dbReference type="CDD" id="cd00167">
    <property type="entry name" value="SANT"/>
    <property type="match status" value="3"/>
</dbReference>
<dbReference type="SMART" id="SM00717">
    <property type="entry name" value="SANT"/>
    <property type="match status" value="3"/>
</dbReference>
<feature type="region of interest" description="Disordered" evidence="7">
    <location>
        <begin position="1"/>
        <end position="24"/>
    </location>
</feature>
<dbReference type="InterPro" id="IPR009057">
    <property type="entry name" value="Homeodomain-like_sf"/>
</dbReference>
<evidence type="ECO:0000256" key="6">
    <source>
        <dbReference type="ARBA" id="ARBA00023242"/>
    </source>
</evidence>
<feature type="domain" description="Myb-like" evidence="8">
    <location>
        <begin position="132"/>
        <end position="182"/>
    </location>
</feature>
<keyword evidence="3" id="KW-0805">Transcription regulation</keyword>
<dbReference type="FunFam" id="1.10.10.60:FF:000324">
    <property type="entry name" value="Transcription factor MYB3R-2"/>
    <property type="match status" value="1"/>
</dbReference>
<keyword evidence="6" id="KW-0539">Nucleus</keyword>
<comment type="subcellular location">
    <subcellularLocation>
        <location evidence="1">Nucleus</location>
    </subcellularLocation>
</comment>
<feature type="domain" description="HTH myb-type" evidence="9">
    <location>
        <begin position="80"/>
        <end position="135"/>
    </location>
</feature>
<keyword evidence="2" id="KW-0677">Repeat</keyword>
<dbReference type="Pfam" id="PF00249">
    <property type="entry name" value="Myb_DNA-binding"/>
    <property type="match status" value="1"/>
</dbReference>
<organism evidence="10 11">
    <name type="scientific">Zingiber officinale</name>
    <name type="common">Ginger</name>
    <name type="synonym">Amomum zingiber</name>
    <dbReference type="NCBI Taxonomy" id="94328"/>
    <lineage>
        <taxon>Eukaryota</taxon>
        <taxon>Viridiplantae</taxon>
        <taxon>Streptophyta</taxon>
        <taxon>Embryophyta</taxon>
        <taxon>Tracheophyta</taxon>
        <taxon>Spermatophyta</taxon>
        <taxon>Magnoliopsida</taxon>
        <taxon>Liliopsida</taxon>
        <taxon>Zingiberales</taxon>
        <taxon>Zingiberaceae</taxon>
        <taxon>Zingiber</taxon>
    </lineage>
</organism>
<dbReference type="Gene3D" id="1.10.10.60">
    <property type="entry name" value="Homeodomain-like"/>
    <property type="match status" value="3"/>
</dbReference>
<feature type="domain" description="HTH myb-type" evidence="9">
    <location>
        <begin position="136"/>
        <end position="186"/>
    </location>
</feature>
<evidence type="ECO:0000256" key="7">
    <source>
        <dbReference type="SAM" id="MobiDB-lite"/>
    </source>
</evidence>
<keyword evidence="4" id="KW-0238">DNA-binding</keyword>
<feature type="domain" description="HTH myb-type" evidence="9">
    <location>
        <begin position="41"/>
        <end position="79"/>
    </location>
</feature>
<evidence type="ECO:0000256" key="3">
    <source>
        <dbReference type="ARBA" id="ARBA00023015"/>
    </source>
</evidence>
<dbReference type="PROSITE" id="PS51294">
    <property type="entry name" value="HTH_MYB"/>
    <property type="match status" value="3"/>
</dbReference>
<gene>
    <name evidence="10" type="ORF">ZIOFF_063370</name>
</gene>
<feature type="domain" description="Myb-like" evidence="8">
    <location>
        <begin position="80"/>
        <end position="131"/>
    </location>
</feature>
<comment type="caution">
    <text evidence="10">The sequence shown here is derived from an EMBL/GenBank/DDBJ whole genome shotgun (WGS) entry which is preliminary data.</text>
</comment>
<keyword evidence="11" id="KW-1185">Reference proteome</keyword>
<dbReference type="FunFam" id="1.10.10.60:FF:000010">
    <property type="entry name" value="Transcriptional activator Myb isoform A"/>
    <property type="match status" value="1"/>
</dbReference>
<evidence type="ECO:0000256" key="2">
    <source>
        <dbReference type="ARBA" id="ARBA00022737"/>
    </source>
</evidence>
<feature type="region of interest" description="Disordered" evidence="7">
    <location>
        <begin position="504"/>
        <end position="529"/>
    </location>
</feature>
<feature type="compositionally biased region" description="Basic and acidic residues" evidence="7">
    <location>
        <begin position="9"/>
        <end position="24"/>
    </location>
</feature>
<evidence type="ECO:0000313" key="11">
    <source>
        <dbReference type="Proteomes" id="UP000734854"/>
    </source>
</evidence>
<dbReference type="GO" id="GO:0000978">
    <property type="term" value="F:RNA polymerase II cis-regulatory region sequence-specific DNA binding"/>
    <property type="evidence" value="ECO:0007669"/>
    <property type="project" value="TreeGrafter"/>
</dbReference>
<reference evidence="10 11" key="1">
    <citation type="submission" date="2020-08" db="EMBL/GenBank/DDBJ databases">
        <title>Plant Genome Project.</title>
        <authorList>
            <person name="Zhang R.-G."/>
        </authorList>
    </citation>
    <scope>NUCLEOTIDE SEQUENCE [LARGE SCALE GENOMIC DNA]</scope>
    <source>
        <tissue evidence="10">Rhizome</tissue>
    </source>
</reference>
<dbReference type="InterPro" id="IPR001005">
    <property type="entry name" value="SANT/Myb"/>
</dbReference>
<dbReference type="PANTHER" id="PTHR45614">
    <property type="entry name" value="MYB PROTEIN-RELATED"/>
    <property type="match status" value="1"/>
</dbReference>
<dbReference type="GO" id="GO:0000981">
    <property type="term" value="F:DNA-binding transcription factor activity, RNA polymerase II-specific"/>
    <property type="evidence" value="ECO:0007669"/>
    <property type="project" value="TreeGrafter"/>
</dbReference>
<sequence length="954" mass="105209">MANNKGRGALKDEGSSSTDVHDANGNEIQRLRSLNGLCMQDTILCRAVQHFKGKNWKMIAECFPDRTDVQCLHRWQKVLNPELVKGPWSKEEDETIIEMVRKFGPKKWSAIAQALPGRIGKQCRERWHNHLKPSINREPWTQEEEVTLIHAHQIYGNKWAELTKCLPGRTDNAIKNHWNSSVKKKISSYFASGLLSQFKGLSDAESPQLVDRQPQIESDRKETLEIADSLDHCETSSANLVCSQSGELANIAPVDDEMQFDADISGKNFLDSNFGMCMKYYACLEEYTSAVSEARCEVSASPILMPEEITATNTDEVIAYEFPNNSSVEISPKSLELAETSEYLKLCIRNNVSESALCLNLLDHANQNNLLACKSSCFNNYPYGPGINHGSNEEISVDLDIPSFVNLEYFSGVTSKTYRSSTMCSGKAFPSNSSYMPQNSHCNNLVTLVTRHQNTSDGSLHGCHIVDTREVFIGGQYPEVAADGSSQSKVTPLEENWQENCTPKHTDTEMSSASSNQKLMPSDDNTAVQSVEMPDSGALFYEPPRFPSLDIPFVSCDLISSGDLQQSYSPFGIRQMMMSSISCSKPYSLWDSPPSGDSPDVLLKNAAKTFMCTPSIIKKRQRELSSPLAEQQTDKKPGKDMVHAPLCSFLMNHEEKSCIANGNNEAILDKTYLESTEGFFCSSSDNQWIEPVLLDEGKENIMPASYGTDGNIYEVTVLNNLSDKAISLGFMDSSCNSKDQGLFSPCGNESPSKLSSTKGSKSLKLETINGSENASSKGCSPLVVGKCTSTVDDITHLKIFDDTPCIKRGIESPSAWKSPLFMNSLLLGHAISSELMFEDVGYFLSSADRSYDAVGLMLQFSEHTAAVVAEAQELLRSGSAGKASKAQLENKKFLENGSHDREAENFSMPAKMMADARVLDFSGCGTPVKRSENLTTMNTEMPMSPSSYLMKVST</sequence>
<evidence type="ECO:0000313" key="10">
    <source>
        <dbReference type="EMBL" id="KAG6479894.1"/>
    </source>
</evidence>
<evidence type="ECO:0000256" key="4">
    <source>
        <dbReference type="ARBA" id="ARBA00023125"/>
    </source>
</evidence>
<dbReference type="PROSITE" id="PS50090">
    <property type="entry name" value="MYB_LIKE"/>
    <property type="match status" value="3"/>
</dbReference>
<dbReference type="SUPFAM" id="SSF46689">
    <property type="entry name" value="Homeodomain-like"/>
    <property type="match status" value="2"/>
</dbReference>
<dbReference type="PANTHER" id="PTHR45614:SF266">
    <property type="entry name" value="TRANSCRIPTION FACTOR MYB3R-4"/>
    <property type="match status" value="1"/>
</dbReference>
<evidence type="ECO:0000259" key="9">
    <source>
        <dbReference type="PROSITE" id="PS51294"/>
    </source>
</evidence>
<protein>
    <submittedName>
        <fullName evidence="10">Uncharacterized protein</fullName>
    </submittedName>
</protein>
<dbReference type="AlphaFoldDB" id="A0A8J5KG50"/>
<keyword evidence="5" id="KW-0804">Transcription</keyword>
<accession>A0A8J5KG50</accession>
<evidence type="ECO:0000259" key="8">
    <source>
        <dbReference type="PROSITE" id="PS50090"/>
    </source>
</evidence>
<evidence type="ECO:0000256" key="5">
    <source>
        <dbReference type="ARBA" id="ARBA00023163"/>
    </source>
</evidence>
<dbReference type="InterPro" id="IPR050560">
    <property type="entry name" value="MYB_TF"/>
</dbReference>
<dbReference type="InterPro" id="IPR017930">
    <property type="entry name" value="Myb_dom"/>
</dbReference>
<dbReference type="EMBL" id="JACMSC010000017">
    <property type="protein sequence ID" value="KAG6479894.1"/>
    <property type="molecule type" value="Genomic_DNA"/>
</dbReference>
<evidence type="ECO:0000256" key="1">
    <source>
        <dbReference type="ARBA" id="ARBA00004123"/>
    </source>
</evidence>
<name>A0A8J5KG50_ZINOF</name>
<proteinExistence type="predicted"/>
<feature type="domain" description="Myb-like" evidence="8">
    <location>
        <begin position="40"/>
        <end position="79"/>
    </location>
</feature>
<feature type="compositionally biased region" description="Polar residues" evidence="7">
    <location>
        <begin position="509"/>
        <end position="529"/>
    </location>
</feature>